<evidence type="ECO:0000256" key="3">
    <source>
        <dbReference type="ARBA" id="ARBA00022679"/>
    </source>
</evidence>
<keyword evidence="8" id="KW-0449">Lipoprotein</keyword>
<name>S7U3A1_DESML</name>
<evidence type="ECO:0000256" key="5">
    <source>
        <dbReference type="ARBA" id="ARBA00022989"/>
    </source>
</evidence>
<keyword evidence="6 7" id="KW-0472">Membrane</keyword>
<comment type="catalytic activity">
    <reaction evidence="7">
        <text>L-cysteinyl-[prolipoprotein] + a 1,2-diacyl-sn-glycero-3-phospho-(1'-sn-glycerol) = an S-1,2-diacyl-sn-glyceryl-L-cysteinyl-[prolipoprotein] + sn-glycerol 1-phosphate + H(+)</text>
        <dbReference type="Rhea" id="RHEA:56712"/>
        <dbReference type="Rhea" id="RHEA-COMP:14679"/>
        <dbReference type="Rhea" id="RHEA-COMP:14680"/>
        <dbReference type="ChEBI" id="CHEBI:15378"/>
        <dbReference type="ChEBI" id="CHEBI:29950"/>
        <dbReference type="ChEBI" id="CHEBI:57685"/>
        <dbReference type="ChEBI" id="CHEBI:64716"/>
        <dbReference type="ChEBI" id="CHEBI:140658"/>
        <dbReference type="EC" id="2.5.1.145"/>
    </reaction>
</comment>
<dbReference type="HAMAP" id="MF_01147">
    <property type="entry name" value="Lgt"/>
    <property type="match status" value="1"/>
</dbReference>
<evidence type="ECO:0000256" key="4">
    <source>
        <dbReference type="ARBA" id="ARBA00022692"/>
    </source>
</evidence>
<protein>
    <recommendedName>
        <fullName evidence="7">Phosphatidylglycerol--prolipoprotein diacylglyceryl transferase</fullName>
        <ecNumber evidence="7">2.5.1.145</ecNumber>
    </recommendedName>
</protein>
<dbReference type="GO" id="GO:0008961">
    <property type="term" value="F:phosphatidylglycerol-prolipoprotein diacylglyceryl transferase activity"/>
    <property type="evidence" value="ECO:0007669"/>
    <property type="project" value="UniProtKB-UniRule"/>
</dbReference>
<dbReference type="EC" id="2.5.1.145" evidence="7"/>
<keyword evidence="9" id="KW-1185">Reference proteome</keyword>
<evidence type="ECO:0000256" key="6">
    <source>
        <dbReference type="ARBA" id="ARBA00023136"/>
    </source>
</evidence>
<feature type="binding site" evidence="7">
    <location>
        <position position="159"/>
    </location>
    <ligand>
        <name>a 1,2-diacyl-sn-glycero-3-phospho-(1'-sn-glycerol)</name>
        <dbReference type="ChEBI" id="CHEBI:64716"/>
    </ligand>
</feature>
<dbReference type="UniPathway" id="UPA00664"/>
<dbReference type="AlphaFoldDB" id="S7U3A1"/>
<dbReference type="GO" id="GO:0005886">
    <property type="term" value="C:plasma membrane"/>
    <property type="evidence" value="ECO:0007669"/>
    <property type="project" value="UniProtKB-SubCell"/>
</dbReference>
<feature type="transmembrane region" description="Helical" evidence="7">
    <location>
        <begin position="28"/>
        <end position="46"/>
    </location>
</feature>
<dbReference type="GO" id="GO:0042158">
    <property type="term" value="P:lipoprotein biosynthetic process"/>
    <property type="evidence" value="ECO:0007669"/>
    <property type="project" value="UniProtKB-UniRule"/>
</dbReference>
<keyword evidence="2 7" id="KW-1003">Cell membrane</keyword>
<dbReference type="Proteomes" id="UP000014977">
    <property type="component" value="Unassembled WGS sequence"/>
</dbReference>
<dbReference type="EMBL" id="ATHJ01000043">
    <property type="protein sequence ID" value="EPR43762.1"/>
    <property type="molecule type" value="Genomic_DNA"/>
</dbReference>
<evidence type="ECO:0000313" key="9">
    <source>
        <dbReference type="Proteomes" id="UP000014977"/>
    </source>
</evidence>
<accession>S7U3A1</accession>
<dbReference type="PROSITE" id="PS01311">
    <property type="entry name" value="LGT"/>
    <property type="match status" value="1"/>
</dbReference>
<dbReference type="eggNOG" id="COG0682">
    <property type="taxonomic scope" value="Bacteria"/>
</dbReference>
<dbReference type="PANTHER" id="PTHR30589:SF0">
    <property type="entry name" value="PHOSPHATIDYLGLYCEROL--PROLIPOPROTEIN DIACYLGLYCERYL TRANSFERASE"/>
    <property type="match status" value="1"/>
</dbReference>
<comment type="subcellular location">
    <subcellularLocation>
        <location evidence="7">Cell membrane</location>
        <topology evidence="7">Multi-pass membrane protein</topology>
    </subcellularLocation>
</comment>
<evidence type="ECO:0000256" key="1">
    <source>
        <dbReference type="ARBA" id="ARBA00007150"/>
    </source>
</evidence>
<feature type="transmembrane region" description="Helical" evidence="7">
    <location>
        <begin position="219"/>
        <end position="237"/>
    </location>
</feature>
<comment type="similarity">
    <text evidence="1 7">Belongs to the Lgt family.</text>
</comment>
<comment type="pathway">
    <text evidence="7">Protein modification; lipoprotein biosynthesis (diacylglyceryl transfer).</text>
</comment>
<evidence type="ECO:0000256" key="7">
    <source>
        <dbReference type="HAMAP-Rule" id="MF_01147"/>
    </source>
</evidence>
<feature type="transmembrane region" description="Helical" evidence="7">
    <location>
        <begin position="66"/>
        <end position="88"/>
    </location>
</feature>
<dbReference type="NCBIfam" id="TIGR00544">
    <property type="entry name" value="lgt"/>
    <property type="match status" value="1"/>
</dbReference>
<dbReference type="PATRIC" id="fig|1121405.3.peg.439"/>
<comment type="caution">
    <text evidence="8">The sequence shown here is derived from an EMBL/GenBank/DDBJ whole genome shotgun (WGS) entry which is preliminary data.</text>
</comment>
<dbReference type="PANTHER" id="PTHR30589">
    <property type="entry name" value="PROLIPOPROTEIN DIACYLGLYCERYL TRANSFERASE"/>
    <property type="match status" value="1"/>
</dbReference>
<evidence type="ECO:0000313" key="8">
    <source>
        <dbReference type="EMBL" id="EPR43762.1"/>
    </source>
</evidence>
<feature type="transmembrane region" description="Helical" evidence="7">
    <location>
        <begin position="108"/>
        <end position="132"/>
    </location>
</feature>
<dbReference type="InterPro" id="IPR001640">
    <property type="entry name" value="Lgt"/>
</dbReference>
<keyword evidence="3 7" id="KW-0808">Transferase</keyword>
<evidence type="ECO:0000256" key="2">
    <source>
        <dbReference type="ARBA" id="ARBA00022475"/>
    </source>
</evidence>
<keyword evidence="5 7" id="KW-1133">Transmembrane helix</keyword>
<gene>
    <name evidence="7" type="primary">lgt</name>
    <name evidence="8" type="ORF">dsmv_1162</name>
</gene>
<comment type="function">
    <text evidence="7">Catalyzes the transfer of the diacylglyceryl group from phosphatidylglycerol to the sulfhydryl group of the N-terminal cysteine of a prolipoprotein, the first step in the formation of mature lipoproteins.</text>
</comment>
<dbReference type="STRING" id="897.B2D07_11200"/>
<feature type="transmembrane region" description="Helical" evidence="7">
    <location>
        <begin position="249"/>
        <end position="274"/>
    </location>
</feature>
<proteinExistence type="inferred from homology"/>
<dbReference type="Pfam" id="PF01790">
    <property type="entry name" value="LGT"/>
    <property type="match status" value="1"/>
</dbReference>
<dbReference type="RefSeq" id="WP_020875482.1">
    <property type="nucleotide sequence ID" value="NZ_ATHJ01000043.1"/>
</dbReference>
<keyword evidence="4 7" id="KW-0812">Transmembrane</keyword>
<organism evidence="8 9">
    <name type="scientific">Desulfococcus multivorans DSM 2059</name>
    <dbReference type="NCBI Taxonomy" id="1121405"/>
    <lineage>
        <taxon>Bacteria</taxon>
        <taxon>Pseudomonadati</taxon>
        <taxon>Thermodesulfobacteriota</taxon>
        <taxon>Desulfobacteria</taxon>
        <taxon>Desulfobacterales</taxon>
        <taxon>Desulfococcaceae</taxon>
        <taxon>Desulfococcus</taxon>
    </lineage>
</organism>
<reference evidence="8 9" key="1">
    <citation type="journal article" date="2013" name="Genome Announc.">
        <title>Draft genome sequences for three mercury-methylating, sulfate-reducing bacteria.</title>
        <authorList>
            <person name="Brown S.D."/>
            <person name="Hurt R.A.Jr."/>
            <person name="Gilmour C.C."/>
            <person name="Elias D.A."/>
        </authorList>
    </citation>
    <scope>NUCLEOTIDE SEQUENCE [LARGE SCALE GENOMIC DNA]</scope>
    <source>
        <strain evidence="8 9">DSM 2059</strain>
    </source>
</reference>
<dbReference type="OrthoDB" id="871140at2"/>
<sequence>MTNEFWRWWQHIPERLDPVMIEIGVFKLQYYGMMYLVAFGLTYFLVRYRIRHEKGFNLTEAQVESLTTAMIVGVILGGRLGYVFFYNLPYYAQHPLEIFLPFSFEGGIRFTGISGMSYHGGLIGVIAATMLYGRRNRIAFTEIADLYAPAVPLGYTFGRIGNFINGELYGRATELPVGMYFPSAPTPERRHPSQLYEAFFEGIFCFMLLWFLRRRVRTRGAMLALYLISYGTVRFFIEFFREPDAHLGFVLFRFSTGQLLCGLMVLFGIGFYLFRRSMFKNASNFSG</sequence>